<dbReference type="EMBL" id="UZAK01038892">
    <property type="protein sequence ID" value="VDP61929.1"/>
    <property type="molecule type" value="Genomic_DNA"/>
</dbReference>
<evidence type="ECO:0000313" key="2">
    <source>
        <dbReference type="Proteomes" id="UP000279833"/>
    </source>
</evidence>
<dbReference type="AlphaFoldDB" id="A0A183KNK9"/>
<accession>A0A183KNK9</accession>
<dbReference type="Proteomes" id="UP000279833">
    <property type="component" value="Unassembled WGS sequence"/>
</dbReference>
<name>A0A183KNK9_9TREM</name>
<reference evidence="1 2" key="2">
    <citation type="submission" date="2018-11" db="EMBL/GenBank/DDBJ databases">
        <authorList>
            <consortium name="Pathogen Informatics"/>
        </authorList>
    </citation>
    <scope>NUCLEOTIDE SEQUENCE [LARGE SCALE GENOMIC DNA]</scope>
    <source>
        <strain evidence="1">Dakar</strain>
        <strain evidence="2">Dakar, Senegal</strain>
    </source>
</reference>
<protein>
    <submittedName>
        <fullName evidence="3">TLDc domain-containing protein</fullName>
    </submittedName>
</protein>
<evidence type="ECO:0000313" key="1">
    <source>
        <dbReference type="EMBL" id="VDP61929.1"/>
    </source>
</evidence>
<keyword evidence="2" id="KW-1185">Reference proteome</keyword>
<dbReference type="WBParaSite" id="SCUD_0001664101-mRNA-1">
    <property type="protein sequence ID" value="SCUD_0001664101-mRNA-1"/>
    <property type="gene ID" value="SCUD_0001664101"/>
</dbReference>
<organism evidence="3">
    <name type="scientific">Schistosoma curassoni</name>
    <dbReference type="NCBI Taxonomy" id="6186"/>
    <lineage>
        <taxon>Eukaryota</taxon>
        <taxon>Metazoa</taxon>
        <taxon>Spiralia</taxon>
        <taxon>Lophotrochozoa</taxon>
        <taxon>Platyhelminthes</taxon>
        <taxon>Trematoda</taxon>
        <taxon>Digenea</taxon>
        <taxon>Strigeidida</taxon>
        <taxon>Schistosomatoidea</taxon>
        <taxon>Schistosomatidae</taxon>
        <taxon>Schistosoma</taxon>
    </lineage>
</organism>
<evidence type="ECO:0000313" key="3">
    <source>
        <dbReference type="WBParaSite" id="SCUD_0001664101-mRNA-1"/>
    </source>
</evidence>
<gene>
    <name evidence="1" type="ORF">SCUD_LOCUS16638</name>
</gene>
<sequence>MIIKKCFEDLCTSSWRNESAKCIFVKQFTVFSFVKISFCIPSEYEQSSDALFKPVEKSANKRKDPLVFLTTIRAAQCEYLIGLKTASSSNLSNHLSNRGREANGTGHFEVKTGRMFGGRYRTAFCTVQHPVDPLNTELRSN</sequence>
<reference evidence="3" key="1">
    <citation type="submission" date="2016-06" db="UniProtKB">
        <authorList>
            <consortium name="WormBaseParasite"/>
        </authorList>
    </citation>
    <scope>IDENTIFICATION</scope>
</reference>
<proteinExistence type="predicted"/>